<dbReference type="EMBL" id="PVWK01000102">
    <property type="protein sequence ID" value="PSB26653.1"/>
    <property type="molecule type" value="Genomic_DNA"/>
</dbReference>
<organism evidence="2 3">
    <name type="scientific">Stenomitos frigidus ULC18</name>
    <dbReference type="NCBI Taxonomy" id="2107698"/>
    <lineage>
        <taxon>Bacteria</taxon>
        <taxon>Bacillati</taxon>
        <taxon>Cyanobacteriota</taxon>
        <taxon>Cyanophyceae</taxon>
        <taxon>Leptolyngbyales</taxon>
        <taxon>Leptolyngbyaceae</taxon>
        <taxon>Stenomitos</taxon>
    </lineage>
</organism>
<reference evidence="3" key="1">
    <citation type="submission" date="2018-02" db="EMBL/GenBank/DDBJ databases">
        <authorList>
            <person name="Moore K."/>
            <person name="Momper L."/>
        </authorList>
    </citation>
    <scope>NUCLEOTIDE SEQUENCE [LARGE SCALE GENOMIC DNA]</scope>
    <source>
        <strain evidence="3">ULC18</strain>
    </source>
</reference>
<evidence type="ECO:0000313" key="3">
    <source>
        <dbReference type="Proteomes" id="UP000239576"/>
    </source>
</evidence>
<proteinExistence type="predicted"/>
<keyword evidence="1" id="KW-1133">Transmembrane helix</keyword>
<evidence type="ECO:0000256" key="1">
    <source>
        <dbReference type="SAM" id="Phobius"/>
    </source>
</evidence>
<feature type="transmembrane region" description="Helical" evidence="1">
    <location>
        <begin position="34"/>
        <end position="54"/>
    </location>
</feature>
<evidence type="ECO:0000313" key="2">
    <source>
        <dbReference type="EMBL" id="PSB26653.1"/>
    </source>
</evidence>
<protein>
    <submittedName>
        <fullName evidence="2">Uncharacterized protein</fullName>
    </submittedName>
</protein>
<keyword evidence="3" id="KW-1185">Reference proteome</keyword>
<comment type="caution">
    <text evidence="2">The sequence shown here is derived from an EMBL/GenBank/DDBJ whole genome shotgun (WGS) entry which is preliminary data.</text>
</comment>
<reference evidence="2 3" key="2">
    <citation type="submission" date="2018-03" db="EMBL/GenBank/DDBJ databases">
        <title>The ancient ancestry and fast evolution of plastids.</title>
        <authorList>
            <person name="Moore K.R."/>
            <person name="Magnabosco C."/>
            <person name="Momper L."/>
            <person name="Gold D.A."/>
            <person name="Bosak T."/>
            <person name="Fournier G.P."/>
        </authorList>
    </citation>
    <scope>NUCLEOTIDE SEQUENCE [LARGE SCALE GENOMIC DNA]</scope>
    <source>
        <strain evidence="2 3">ULC18</strain>
    </source>
</reference>
<keyword evidence="1" id="KW-0472">Membrane</keyword>
<gene>
    <name evidence="2" type="ORF">C7B82_19300</name>
</gene>
<sequence length="83" mass="9043">MPRLAYAAASLLSANLLAEAIRALWRSGVLPPFNLLLLVLVVLGMVALVWFATLEASPRWYEYEREAKVCAIAGLVGALLVFV</sequence>
<keyword evidence="1" id="KW-0812">Transmembrane</keyword>
<accession>A0A2T1E1K6</accession>
<dbReference type="AlphaFoldDB" id="A0A2T1E1K6"/>
<dbReference type="RefSeq" id="WP_106257914.1">
    <property type="nucleotide sequence ID" value="NZ_CAWNSW010000040.1"/>
</dbReference>
<name>A0A2T1E1K6_9CYAN</name>
<dbReference type="Proteomes" id="UP000239576">
    <property type="component" value="Unassembled WGS sequence"/>
</dbReference>